<evidence type="ECO:0000256" key="7">
    <source>
        <dbReference type="PROSITE-ProRule" id="PRU00423"/>
    </source>
</evidence>
<evidence type="ECO:0000256" key="2">
    <source>
        <dbReference type="ARBA" id="ARBA00022553"/>
    </source>
</evidence>
<dbReference type="InterPro" id="IPR003501">
    <property type="entry name" value="PTS_EIIB_2/3"/>
</dbReference>
<evidence type="ECO:0000259" key="8">
    <source>
        <dbReference type="PROSITE" id="PS51100"/>
    </source>
</evidence>
<dbReference type="OrthoDB" id="2186177at2"/>
<keyword evidence="1" id="KW-0813">Transport</keyword>
<dbReference type="Proteomes" id="UP000254807">
    <property type="component" value="Unassembled WGS sequence"/>
</dbReference>
<keyword evidence="4" id="KW-0808">Transferase</keyword>
<dbReference type="GO" id="GO:0009401">
    <property type="term" value="P:phosphoenolpyruvate-dependent sugar phosphotransferase system"/>
    <property type="evidence" value="ECO:0007669"/>
    <property type="project" value="UniProtKB-KW"/>
</dbReference>
<proteinExistence type="predicted"/>
<evidence type="ECO:0000256" key="4">
    <source>
        <dbReference type="ARBA" id="ARBA00022679"/>
    </source>
</evidence>
<dbReference type="GO" id="GO:0008982">
    <property type="term" value="F:protein-N(PI)-phosphohistidine-sugar phosphotransferase activity"/>
    <property type="evidence" value="ECO:0007669"/>
    <property type="project" value="InterPro"/>
</dbReference>
<evidence type="ECO:0000256" key="3">
    <source>
        <dbReference type="ARBA" id="ARBA00022597"/>
    </source>
</evidence>
<dbReference type="InterPro" id="IPR036095">
    <property type="entry name" value="PTS_EIIB-like_sf"/>
</dbReference>
<keyword evidence="2" id="KW-0597">Phosphoprotein</keyword>
<dbReference type="InterPro" id="IPR013012">
    <property type="entry name" value="PTS_EIIB_3"/>
</dbReference>
<dbReference type="SUPFAM" id="SSF52794">
    <property type="entry name" value="PTS system IIB component-like"/>
    <property type="match status" value="1"/>
</dbReference>
<evidence type="ECO:0000256" key="5">
    <source>
        <dbReference type="ARBA" id="ARBA00022683"/>
    </source>
</evidence>
<keyword evidence="6" id="KW-0418">Kinase</keyword>
<evidence type="ECO:0000256" key="1">
    <source>
        <dbReference type="ARBA" id="ARBA00022448"/>
    </source>
</evidence>
<accession>A0A376GZ43</accession>
<evidence type="ECO:0000313" key="10">
    <source>
        <dbReference type="Proteomes" id="UP000254807"/>
    </source>
</evidence>
<dbReference type="Gene3D" id="3.40.50.2300">
    <property type="match status" value="1"/>
</dbReference>
<keyword evidence="10" id="KW-1185">Reference proteome</keyword>
<keyword evidence="5" id="KW-0598">Phosphotransferase system</keyword>
<evidence type="ECO:0000256" key="6">
    <source>
        <dbReference type="ARBA" id="ARBA00022777"/>
    </source>
</evidence>
<name>A0A376GZ43_ENTGA</name>
<feature type="domain" description="PTS EIIB type-3" evidence="8">
    <location>
        <begin position="1"/>
        <end position="95"/>
    </location>
</feature>
<dbReference type="Pfam" id="PF02302">
    <property type="entry name" value="PTS_IIB"/>
    <property type="match status" value="1"/>
</dbReference>
<reference evidence="9 10" key="1">
    <citation type="submission" date="2018-06" db="EMBL/GenBank/DDBJ databases">
        <authorList>
            <consortium name="Pathogen Informatics"/>
            <person name="Doyle S."/>
        </authorList>
    </citation>
    <scope>NUCLEOTIDE SEQUENCE [LARGE SCALE GENOMIC DNA]</scope>
    <source>
        <strain evidence="9 10">NCTC12360</strain>
    </source>
</reference>
<dbReference type="GO" id="GO:0016301">
    <property type="term" value="F:kinase activity"/>
    <property type="evidence" value="ECO:0007669"/>
    <property type="project" value="UniProtKB-KW"/>
</dbReference>
<sequence>MTQIGLFCATGLSSALLVNALKEQIADDQHYQVNSAPFSEIFMEGNDYDFLILAPQTRFNQAKVAAAFPDKKIVLLTDEEFLSRNVARIVEEIKI</sequence>
<protein>
    <submittedName>
        <fullName evidence="9">PTS system N,N'-diacetylchitobiose-specific transporter subunit IIB</fullName>
    </submittedName>
</protein>
<dbReference type="PROSITE" id="PS51100">
    <property type="entry name" value="PTS_EIIB_TYPE_3"/>
    <property type="match status" value="1"/>
</dbReference>
<dbReference type="RefSeq" id="WP_060813721.1">
    <property type="nucleotide sequence ID" value="NZ_JBHULA010000017.1"/>
</dbReference>
<feature type="modified residue" description="Phosphocysteine; by EIIA" evidence="7">
    <location>
        <position position="8"/>
    </location>
</feature>
<dbReference type="AlphaFoldDB" id="A0A376GZ43"/>
<dbReference type="EMBL" id="UFYW01000001">
    <property type="protein sequence ID" value="STD83817.1"/>
    <property type="molecule type" value="Genomic_DNA"/>
</dbReference>
<gene>
    <name evidence="9" type="ORF">NCTC12360_02304</name>
</gene>
<keyword evidence="3" id="KW-0762">Sugar transport</keyword>
<organism evidence="9 10">
    <name type="scientific">Enterococcus gallinarum</name>
    <dbReference type="NCBI Taxonomy" id="1353"/>
    <lineage>
        <taxon>Bacteria</taxon>
        <taxon>Bacillati</taxon>
        <taxon>Bacillota</taxon>
        <taxon>Bacilli</taxon>
        <taxon>Lactobacillales</taxon>
        <taxon>Enterococcaceae</taxon>
        <taxon>Enterococcus</taxon>
    </lineage>
</organism>
<evidence type="ECO:0000313" key="9">
    <source>
        <dbReference type="EMBL" id="STD83817.1"/>
    </source>
</evidence>